<dbReference type="InterPro" id="IPR002523">
    <property type="entry name" value="MgTranspt_CorA/ZnTranspt_ZntB"/>
</dbReference>
<keyword evidence="5 6" id="KW-0472">Membrane</keyword>
<feature type="transmembrane region" description="Helical" evidence="6">
    <location>
        <begin position="282"/>
        <end position="302"/>
    </location>
</feature>
<dbReference type="Gene3D" id="3.30.460.20">
    <property type="entry name" value="CorA soluble domain-like"/>
    <property type="match status" value="1"/>
</dbReference>
<dbReference type="KEGG" id="buy:D8S85_20695"/>
<dbReference type="InterPro" id="IPR045863">
    <property type="entry name" value="CorA_TM1_TM2"/>
</dbReference>
<dbReference type="RefSeq" id="WP_106624148.1">
    <property type="nucleotide sequence ID" value="NZ_CP032819.1"/>
</dbReference>
<organism evidence="7 8">
    <name type="scientific">Butyricimonas faecalis</name>
    <dbReference type="NCBI Taxonomy" id="2093856"/>
    <lineage>
        <taxon>Bacteria</taxon>
        <taxon>Pseudomonadati</taxon>
        <taxon>Bacteroidota</taxon>
        <taxon>Bacteroidia</taxon>
        <taxon>Bacteroidales</taxon>
        <taxon>Odoribacteraceae</taxon>
        <taxon>Butyricimonas</taxon>
    </lineage>
</organism>
<gene>
    <name evidence="7" type="ORF">D8S85_20695</name>
</gene>
<evidence type="ECO:0000256" key="3">
    <source>
        <dbReference type="ARBA" id="ARBA00022692"/>
    </source>
</evidence>
<dbReference type="PANTHER" id="PTHR47891:SF2">
    <property type="entry name" value="MAGNESIUM AND COBALT TRANSPORTER"/>
    <property type="match status" value="1"/>
</dbReference>
<accession>A0A3S9VYV7</accession>
<protein>
    <submittedName>
        <fullName evidence="7">Magnesium transporter CorA family protein</fullName>
    </submittedName>
</protein>
<dbReference type="EMBL" id="CP032819">
    <property type="protein sequence ID" value="AZS31726.1"/>
    <property type="molecule type" value="Genomic_DNA"/>
</dbReference>
<name>A0A3S9VYV7_9BACT</name>
<comment type="subcellular location">
    <subcellularLocation>
        <location evidence="1">Membrane</location>
        <topology evidence="1">Multi-pass membrane protein</topology>
    </subcellularLocation>
</comment>
<dbReference type="PANTHER" id="PTHR47891">
    <property type="entry name" value="TRANSPORTER-RELATED"/>
    <property type="match status" value="1"/>
</dbReference>
<evidence type="ECO:0000256" key="5">
    <source>
        <dbReference type="ARBA" id="ARBA00023136"/>
    </source>
</evidence>
<dbReference type="GO" id="GO:0046873">
    <property type="term" value="F:metal ion transmembrane transporter activity"/>
    <property type="evidence" value="ECO:0007669"/>
    <property type="project" value="InterPro"/>
</dbReference>
<evidence type="ECO:0000256" key="6">
    <source>
        <dbReference type="SAM" id="Phobius"/>
    </source>
</evidence>
<sequence>MRTFLRGKVGFVEKKVWEPNCWINVVSPSQDDLRYLIDEMGVPEAFIDDIEDVDERSRLEVEDGWTLMILRIPFKSVDTSIPFITVPLGIIEKEDKFVTVCYYQTEMIPDFINYVIRKNLEIANNWDLVFRLFLSASVWYLKYLKQINTQMHMAEVELERSIRNEELQRLLKIEKSLVFFITSLRGNDNLLIKMKTLKVQRQFFDEDLVEDVEIELRQAQDSARIYSDILSGTMDAYASVISNNLNIVMKRMTSISIILMLPTLIASLYGMNVPNSLEENPYGFLIVIIISILFSVFGFIVFKWRHWF</sequence>
<dbReference type="AlphaFoldDB" id="A0A3S9VYV7"/>
<reference evidence="7 8" key="1">
    <citation type="submission" date="2018-10" db="EMBL/GenBank/DDBJ databases">
        <title>Butyricimonas faecalis sp. nov., isolated from human faeces and emended description of the genus Butyricimonas.</title>
        <authorList>
            <person name="Le Roy T."/>
            <person name="Van der Smissen P."/>
            <person name="Paquot A."/>
            <person name="Delzenne N."/>
            <person name="Muccioli G."/>
            <person name="Collet J.-F."/>
            <person name="Cani P.D."/>
        </authorList>
    </citation>
    <scope>NUCLEOTIDE SEQUENCE [LARGE SCALE GENOMIC DNA]</scope>
    <source>
        <strain evidence="7 8">H184</strain>
    </source>
</reference>
<evidence type="ECO:0000313" key="8">
    <source>
        <dbReference type="Proteomes" id="UP000270673"/>
    </source>
</evidence>
<keyword evidence="3 6" id="KW-0812">Transmembrane</keyword>
<feature type="transmembrane region" description="Helical" evidence="6">
    <location>
        <begin position="252"/>
        <end position="270"/>
    </location>
</feature>
<evidence type="ECO:0000313" key="7">
    <source>
        <dbReference type="EMBL" id="AZS31726.1"/>
    </source>
</evidence>
<dbReference type="SUPFAM" id="SSF143865">
    <property type="entry name" value="CorA soluble domain-like"/>
    <property type="match status" value="1"/>
</dbReference>
<dbReference type="CDD" id="cd12827">
    <property type="entry name" value="EcCorA_ZntB-like_u2"/>
    <property type="match status" value="1"/>
</dbReference>
<dbReference type="InterPro" id="IPR047199">
    <property type="entry name" value="CorA-like"/>
</dbReference>
<dbReference type="SUPFAM" id="SSF144083">
    <property type="entry name" value="Magnesium transport protein CorA, transmembrane region"/>
    <property type="match status" value="1"/>
</dbReference>
<dbReference type="Proteomes" id="UP000270673">
    <property type="component" value="Chromosome"/>
</dbReference>
<evidence type="ECO:0000256" key="2">
    <source>
        <dbReference type="ARBA" id="ARBA00009765"/>
    </source>
</evidence>
<dbReference type="GO" id="GO:0016020">
    <property type="term" value="C:membrane"/>
    <property type="evidence" value="ECO:0007669"/>
    <property type="project" value="UniProtKB-SubCell"/>
</dbReference>
<comment type="similarity">
    <text evidence="2">Belongs to the CorA metal ion transporter (MIT) (TC 1.A.35) family.</text>
</comment>
<keyword evidence="8" id="KW-1185">Reference proteome</keyword>
<proteinExistence type="inferred from homology"/>
<dbReference type="Gene3D" id="1.20.58.340">
    <property type="entry name" value="Magnesium transport protein CorA, transmembrane region"/>
    <property type="match status" value="2"/>
</dbReference>
<keyword evidence="4 6" id="KW-1133">Transmembrane helix</keyword>
<dbReference type="OrthoDB" id="9803416at2"/>
<dbReference type="Pfam" id="PF01544">
    <property type="entry name" value="CorA"/>
    <property type="match status" value="1"/>
</dbReference>
<evidence type="ECO:0000256" key="4">
    <source>
        <dbReference type="ARBA" id="ARBA00022989"/>
    </source>
</evidence>
<dbReference type="InterPro" id="IPR045861">
    <property type="entry name" value="CorA_cytoplasmic_dom"/>
</dbReference>
<evidence type="ECO:0000256" key="1">
    <source>
        <dbReference type="ARBA" id="ARBA00004141"/>
    </source>
</evidence>